<evidence type="ECO:0000313" key="1">
    <source>
        <dbReference type="EMBL" id="EXX68280.1"/>
    </source>
</evidence>
<dbReference type="STRING" id="1432141.A0A015JM57"/>
<dbReference type="OrthoDB" id="2377836at2759"/>
<keyword evidence="2" id="KW-1185">Reference proteome</keyword>
<dbReference type="InterPro" id="IPR032675">
    <property type="entry name" value="LRR_dom_sf"/>
</dbReference>
<proteinExistence type="predicted"/>
<evidence type="ECO:0000313" key="2">
    <source>
        <dbReference type="Proteomes" id="UP000022910"/>
    </source>
</evidence>
<dbReference type="HOGENOM" id="CLU_028913_0_1_1"/>
<comment type="caution">
    <text evidence="1">The sequence shown here is derived from an EMBL/GenBank/DDBJ whole genome shotgun (WGS) entry which is preliminary data.</text>
</comment>
<dbReference type="Gene3D" id="3.80.10.10">
    <property type="entry name" value="Ribonuclease Inhibitor"/>
    <property type="match status" value="1"/>
</dbReference>
<reference evidence="1 2" key="1">
    <citation type="submission" date="2014-02" db="EMBL/GenBank/DDBJ databases">
        <title>Single nucleus genome sequencing reveals high similarity among nuclei of an endomycorrhizal fungus.</title>
        <authorList>
            <person name="Lin K."/>
            <person name="Geurts R."/>
            <person name="Zhang Z."/>
            <person name="Limpens E."/>
            <person name="Saunders D.G."/>
            <person name="Mu D."/>
            <person name="Pang E."/>
            <person name="Cao H."/>
            <person name="Cha H."/>
            <person name="Lin T."/>
            <person name="Zhou Q."/>
            <person name="Shang Y."/>
            <person name="Li Y."/>
            <person name="Ivanov S."/>
            <person name="Sharma T."/>
            <person name="Velzen R.V."/>
            <person name="Ruijter N.D."/>
            <person name="Aanen D.K."/>
            <person name="Win J."/>
            <person name="Kamoun S."/>
            <person name="Bisseling T."/>
            <person name="Huang S."/>
        </authorList>
    </citation>
    <scope>NUCLEOTIDE SEQUENCE [LARGE SCALE GENOMIC DNA]</scope>
    <source>
        <strain evidence="2">DAOM197198w</strain>
    </source>
</reference>
<name>A0A015JM57_RHIIW</name>
<gene>
    <name evidence="1" type="ORF">RirG_106600</name>
</gene>
<protein>
    <recommendedName>
        <fullName evidence="3">F-box domain-containing protein</fullName>
    </recommendedName>
</protein>
<dbReference type="AlphaFoldDB" id="A0A015JM57"/>
<evidence type="ECO:0008006" key="3">
    <source>
        <dbReference type="Google" id="ProtNLM"/>
    </source>
</evidence>
<dbReference type="SUPFAM" id="SSF52047">
    <property type="entry name" value="RNI-like"/>
    <property type="match status" value="1"/>
</dbReference>
<accession>A0A015JM57</accession>
<dbReference type="EMBL" id="JEMT01017364">
    <property type="protein sequence ID" value="EXX68280.1"/>
    <property type="molecule type" value="Genomic_DNA"/>
</dbReference>
<dbReference type="Proteomes" id="UP000022910">
    <property type="component" value="Unassembled WGS sequence"/>
</dbReference>
<organism evidence="1 2">
    <name type="scientific">Rhizophagus irregularis (strain DAOM 197198w)</name>
    <name type="common">Glomus intraradices</name>
    <dbReference type="NCBI Taxonomy" id="1432141"/>
    <lineage>
        <taxon>Eukaryota</taxon>
        <taxon>Fungi</taxon>
        <taxon>Fungi incertae sedis</taxon>
        <taxon>Mucoromycota</taxon>
        <taxon>Glomeromycotina</taxon>
        <taxon>Glomeromycetes</taxon>
        <taxon>Glomerales</taxon>
        <taxon>Glomeraceae</taxon>
        <taxon>Rhizophagus</taxon>
    </lineage>
</organism>
<sequence>MIKLNTDCLNLIFDELQKDKNSLYSCLLVNKEWCNIVVPILWKEVSWYVDDKSEKKLFNTILSCLSLTSKKLLNDNNIKLPIIKKPPIFNYISFCEFPEAEIVDNIIEMVFEELNDNDENDEDKRNLLEQEIYKLFVSQCEKIKELSWETSQPLPLFPGALKCFSKLKSLDIDMEYIDSKSLYEMSKISKNLYELFIENFSNDSGLISLIDAQKNLKSISFYSYKNKEGNCKELSKAIARKSNTINFISLTSISTITPTFLTSLNNLKFISIYNREKYDETREEIKEFQKYLSISEFPNLRYLLINRLSCFKEISMLIEKTKGNIINVEISDSDKTSKNTGILIKSISNNCPRIKILSTYLESIDFIHVKLLLLNCRDLESLRFYSLNINNENDNIGDELLDILTKYSPNSLTRIRISGSWKYSINIFEQFFDSCRERILSYFAIIPDNIINYIKDDHKSIIRKYIREGVIKSSNYDFY</sequence>